<protein>
    <submittedName>
        <fullName evidence="1">RloB domain-containing protein</fullName>
    </submittedName>
</protein>
<dbReference type="AlphaFoldDB" id="A0AAI9SCE2"/>
<evidence type="ECO:0000313" key="2">
    <source>
        <dbReference type="Proteomes" id="UP000469462"/>
    </source>
</evidence>
<proteinExistence type="predicted"/>
<sequence length="457" mass="52467">MYYAKQKDGKSWLFYEKTNAGKRSIAIASMRLEHGEPVFDLRRLDVTDADEAALQKRFQSLRESILRKLSGIAIYCEGQTEAKYLSEVANALEISKRVSIYSLGGGDPGVHIESIAKKMLWDKALGKDPFREYWMVFDRDGHRNFHASYEIKAHFPNIHLAFTNPCFEYWVAMHHPEFDGRIPLNEERVLKEKKTVEACGTYRKREVIERLYELCASPDDALSLAKKFFPGYEKNGDGYLRLFGSLTEKACERMRALPPPQEGLGSDLPLLLDRLFLMSGLTSKDALARLAKSTAQPELPKEQLNVPQALPSQYSKKEFTADCQQLLTMVNAFRKGRTVDEAKNLQKKLQSILEYIQESIKDVKPIDIHMPHPDSTERARLLLRESVNNISATYFQFNVCIGEIINFSKTFAKNPNRKFKIKTRLRISEYLKSCIIWLDRFICDASEESMADLPILQ</sequence>
<keyword evidence="2" id="KW-1185">Reference proteome</keyword>
<dbReference type="Pfam" id="PF13707">
    <property type="entry name" value="RloB"/>
    <property type="match status" value="1"/>
</dbReference>
<dbReference type="Proteomes" id="UP000469462">
    <property type="component" value="Unassembled WGS sequence"/>
</dbReference>
<dbReference type="InterPro" id="IPR025591">
    <property type="entry name" value="RloB"/>
</dbReference>
<gene>
    <name evidence="1" type="ORF">GBM96_04745</name>
</gene>
<dbReference type="RefSeq" id="WP_139687227.1">
    <property type="nucleotide sequence ID" value="NZ_WEHW01000011.1"/>
</dbReference>
<dbReference type="EMBL" id="WEHW01000011">
    <property type="protein sequence ID" value="KAB7651686.1"/>
    <property type="molecule type" value="Genomic_DNA"/>
</dbReference>
<comment type="caution">
    <text evidence="1">The sequence shown here is derived from an EMBL/GenBank/DDBJ whole genome shotgun (WGS) entry which is preliminary data.</text>
</comment>
<evidence type="ECO:0000313" key="1">
    <source>
        <dbReference type="EMBL" id="KAB7651686.1"/>
    </source>
</evidence>
<accession>A0AAI9SCE2</accession>
<organism evidence="1 2">
    <name type="scientific">Sutterella seckii</name>
    <dbReference type="NCBI Taxonomy" id="1944635"/>
    <lineage>
        <taxon>Bacteria</taxon>
        <taxon>Pseudomonadati</taxon>
        <taxon>Pseudomonadota</taxon>
        <taxon>Betaproteobacteria</taxon>
        <taxon>Burkholderiales</taxon>
        <taxon>Sutterellaceae</taxon>
        <taxon>Sutterella</taxon>
    </lineage>
</organism>
<reference evidence="1 2" key="1">
    <citation type="submission" date="2019-10" db="EMBL/GenBank/DDBJ databases">
        <title>Genome diversity of Sutterella seckii.</title>
        <authorList>
            <person name="Chaplin A.V."/>
            <person name="Sokolova S.R."/>
            <person name="Mosin K.A."/>
            <person name="Ivanova E.L."/>
            <person name="Kochetkova T.O."/>
            <person name="Goltsov A.Y."/>
            <person name="Trofimov D.Y."/>
            <person name="Efimov B.A."/>
        </authorList>
    </citation>
    <scope>NUCLEOTIDE SEQUENCE [LARGE SCALE GENOMIC DNA]</scope>
    <source>
        <strain evidence="1 2">ASD3426</strain>
    </source>
</reference>
<name>A0AAI9SCE2_9BURK</name>